<dbReference type="OrthoDB" id="513929at2759"/>
<sequence>MQIAKKRAKQTKEMATAISAIVGRSTSLCCALSPPPRKGKEGPLSMITRRSCTAAAGRLSWCGSGKRMPSNSDQQPEEAEGAELLDDVFLPPDDVDYLWKLVAGSVGGGPVLKYGCILFPDIARPNIAQALLMVSLSVLVAVLILIKESYSTSNEDLS</sequence>
<feature type="transmembrane region" description="Helical" evidence="1">
    <location>
        <begin position="127"/>
        <end position="146"/>
    </location>
</feature>
<keyword evidence="3" id="KW-1185">Reference proteome</keyword>
<gene>
    <name evidence="2" type="ORF">KFK09_003741</name>
</gene>
<dbReference type="AlphaFoldDB" id="A0A8T3C122"/>
<protein>
    <submittedName>
        <fullName evidence="2">Uncharacterized protein</fullName>
    </submittedName>
</protein>
<dbReference type="Proteomes" id="UP000829196">
    <property type="component" value="Unassembled WGS sequence"/>
</dbReference>
<reference evidence="2" key="1">
    <citation type="journal article" date="2022" name="Front. Genet.">
        <title>Chromosome-Scale Assembly of the Dendrobium nobile Genome Provides Insights Into the Molecular Mechanism of the Biosynthesis of the Medicinal Active Ingredient of Dendrobium.</title>
        <authorList>
            <person name="Xu Q."/>
            <person name="Niu S.-C."/>
            <person name="Li K.-L."/>
            <person name="Zheng P.-J."/>
            <person name="Zhang X.-J."/>
            <person name="Jia Y."/>
            <person name="Liu Y."/>
            <person name="Niu Y.-X."/>
            <person name="Yu L.-H."/>
            <person name="Chen D.-F."/>
            <person name="Zhang G.-Q."/>
        </authorList>
    </citation>
    <scope>NUCLEOTIDE SEQUENCE</scope>
    <source>
        <tissue evidence="2">Leaf</tissue>
    </source>
</reference>
<name>A0A8T3C122_DENNO</name>
<evidence type="ECO:0000256" key="1">
    <source>
        <dbReference type="SAM" id="Phobius"/>
    </source>
</evidence>
<accession>A0A8T3C122</accession>
<proteinExistence type="predicted"/>
<comment type="caution">
    <text evidence="2">The sequence shown here is derived from an EMBL/GenBank/DDBJ whole genome shotgun (WGS) entry which is preliminary data.</text>
</comment>
<keyword evidence="1" id="KW-1133">Transmembrane helix</keyword>
<dbReference type="PANTHER" id="PTHR37224">
    <property type="entry name" value="OS02G0804400 PROTEIN"/>
    <property type="match status" value="1"/>
</dbReference>
<evidence type="ECO:0000313" key="3">
    <source>
        <dbReference type="Proteomes" id="UP000829196"/>
    </source>
</evidence>
<keyword evidence="1" id="KW-0812">Transmembrane</keyword>
<organism evidence="2 3">
    <name type="scientific">Dendrobium nobile</name>
    <name type="common">Orchid</name>
    <dbReference type="NCBI Taxonomy" id="94219"/>
    <lineage>
        <taxon>Eukaryota</taxon>
        <taxon>Viridiplantae</taxon>
        <taxon>Streptophyta</taxon>
        <taxon>Embryophyta</taxon>
        <taxon>Tracheophyta</taxon>
        <taxon>Spermatophyta</taxon>
        <taxon>Magnoliopsida</taxon>
        <taxon>Liliopsida</taxon>
        <taxon>Asparagales</taxon>
        <taxon>Orchidaceae</taxon>
        <taxon>Epidendroideae</taxon>
        <taxon>Malaxideae</taxon>
        <taxon>Dendrobiinae</taxon>
        <taxon>Dendrobium</taxon>
    </lineage>
</organism>
<dbReference type="EMBL" id="JAGYWB010000004">
    <property type="protein sequence ID" value="KAI0524374.1"/>
    <property type="molecule type" value="Genomic_DNA"/>
</dbReference>
<keyword evidence="1" id="KW-0472">Membrane</keyword>
<evidence type="ECO:0000313" key="2">
    <source>
        <dbReference type="EMBL" id="KAI0524374.1"/>
    </source>
</evidence>